<protein>
    <submittedName>
        <fullName evidence="2">Uncharacterized protein</fullName>
    </submittedName>
</protein>
<keyword evidence="1" id="KW-1133">Transmembrane helix</keyword>
<feature type="transmembrane region" description="Helical" evidence="1">
    <location>
        <begin position="12"/>
        <end position="33"/>
    </location>
</feature>
<dbReference type="EMBL" id="UGQE01000004">
    <property type="protein sequence ID" value="STZ14531.1"/>
    <property type="molecule type" value="Genomic_DNA"/>
</dbReference>
<evidence type="ECO:0000313" key="3">
    <source>
        <dbReference type="Proteomes" id="UP000255279"/>
    </source>
</evidence>
<sequence length="36" mass="4263">MIEIGDVTPQKIIRLLWHIAFIVVFLRLCWALIDLI</sequence>
<evidence type="ECO:0000313" key="2">
    <source>
        <dbReference type="EMBL" id="STZ14531.1"/>
    </source>
</evidence>
<accession>A0A378RCQ5</accession>
<keyword evidence="1" id="KW-0472">Membrane</keyword>
<organism evidence="2 3">
    <name type="scientific">Moraxella caviae</name>
    <dbReference type="NCBI Taxonomy" id="34060"/>
    <lineage>
        <taxon>Bacteria</taxon>
        <taxon>Pseudomonadati</taxon>
        <taxon>Pseudomonadota</taxon>
        <taxon>Gammaproteobacteria</taxon>
        <taxon>Moraxellales</taxon>
        <taxon>Moraxellaceae</taxon>
        <taxon>Moraxella</taxon>
    </lineage>
</organism>
<gene>
    <name evidence="2" type="ORF">NCTC10293_02126</name>
</gene>
<evidence type="ECO:0000256" key="1">
    <source>
        <dbReference type="SAM" id="Phobius"/>
    </source>
</evidence>
<proteinExistence type="predicted"/>
<dbReference type="Proteomes" id="UP000255279">
    <property type="component" value="Unassembled WGS sequence"/>
</dbReference>
<dbReference type="AlphaFoldDB" id="A0A378RCQ5"/>
<reference evidence="2 3" key="1">
    <citation type="submission" date="2018-06" db="EMBL/GenBank/DDBJ databases">
        <authorList>
            <consortium name="Pathogen Informatics"/>
            <person name="Doyle S."/>
        </authorList>
    </citation>
    <scope>NUCLEOTIDE SEQUENCE [LARGE SCALE GENOMIC DNA]</scope>
    <source>
        <strain evidence="2 3">NCTC10293</strain>
    </source>
</reference>
<keyword evidence="1" id="KW-0812">Transmembrane</keyword>
<name>A0A378RCQ5_9GAMM</name>